<keyword evidence="1" id="KW-0175">Coiled coil</keyword>
<dbReference type="InterPro" id="IPR001650">
    <property type="entry name" value="Helicase_C-like"/>
</dbReference>
<feature type="region of interest" description="Disordered" evidence="2">
    <location>
        <begin position="2885"/>
        <end position="2905"/>
    </location>
</feature>
<gene>
    <name evidence="4" type="ORF">CYJ34_04400</name>
</gene>
<dbReference type="GO" id="GO:0003677">
    <property type="term" value="F:DNA binding"/>
    <property type="evidence" value="ECO:0007669"/>
    <property type="project" value="InterPro"/>
</dbReference>
<keyword evidence="4" id="KW-0547">Nucleotide-binding</keyword>
<dbReference type="SMART" id="SM00487">
    <property type="entry name" value="DEXDc"/>
    <property type="match status" value="1"/>
</dbReference>
<dbReference type="InterPro" id="IPR027417">
    <property type="entry name" value="P-loop_NTPase"/>
</dbReference>
<dbReference type="SUPFAM" id="SSF53335">
    <property type="entry name" value="S-adenosyl-L-methionine-dependent methyltransferases"/>
    <property type="match status" value="1"/>
</dbReference>
<feature type="region of interest" description="Disordered" evidence="2">
    <location>
        <begin position="271"/>
        <end position="402"/>
    </location>
</feature>
<dbReference type="InterPro" id="IPR029063">
    <property type="entry name" value="SAM-dependent_MTases_sf"/>
</dbReference>
<feature type="compositionally biased region" description="Basic and acidic residues" evidence="2">
    <location>
        <begin position="271"/>
        <end position="289"/>
    </location>
</feature>
<accession>A0A2I1MA90</accession>
<name>A0A2I1MA90_9FIRM</name>
<dbReference type="Pfam" id="PF04851">
    <property type="entry name" value="ResIII"/>
    <property type="match status" value="1"/>
</dbReference>
<dbReference type="GO" id="GO:0006304">
    <property type="term" value="P:DNA modification"/>
    <property type="evidence" value="ECO:0007669"/>
    <property type="project" value="InterPro"/>
</dbReference>
<dbReference type="Gene3D" id="3.40.50.150">
    <property type="entry name" value="Vaccinia Virus protein VP39"/>
    <property type="match status" value="1"/>
</dbReference>
<proteinExistence type="predicted"/>
<dbReference type="Proteomes" id="UP000234335">
    <property type="component" value="Unassembled WGS sequence"/>
</dbReference>
<evidence type="ECO:0000256" key="2">
    <source>
        <dbReference type="SAM" id="MobiDB-lite"/>
    </source>
</evidence>
<evidence type="ECO:0000259" key="3">
    <source>
        <dbReference type="PROSITE" id="PS51194"/>
    </source>
</evidence>
<dbReference type="PROSITE" id="PS51194">
    <property type="entry name" value="HELICASE_CTER"/>
    <property type="match status" value="1"/>
</dbReference>
<dbReference type="GO" id="GO:0016787">
    <property type="term" value="F:hydrolase activity"/>
    <property type="evidence" value="ECO:0007669"/>
    <property type="project" value="InterPro"/>
</dbReference>
<dbReference type="GO" id="GO:0004386">
    <property type="term" value="F:helicase activity"/>
    <property type="evidence" value="ECO:0007669"/>
    <property type="project" value="UniProtKB-KW"/>
</dbReference>
<organism evidence="4 5">
    <name type="scientific">Anaerococcus octavius</name>
    <dbReference type="NCBI Taxonomy" id="54007"/>
    <lineage>
        <taxon>Bacteria</taxon>
        <taxon>Bacillati</taxon>
        <taxon>Bacillota</taxon>
        <taxon>Tissierellia</taxon>
        <taxon>Tissierellales</taxon>
        <taxon>Peptoniphilaceae</taxon>
        <taxon>Anaerococcus</taxon>
    </lineage>
</organism>
<feature type="compositionally biased region" description="Basic and acidic residues" evidence="2">
    <location>
        <begin position="323"/>
        <end position="332"/>
    </location>
</feature>
<dbReference type="GO" id="GO:0005524">
    <property type="term" value="F:ATP binding"/>
    <property type="evidence" value="ECO:0007669"/>
    <property type="project" value="InterPro"/>
</dbReference>
<dbReference type="PANTHER" id="PTHR41313">
    <property type="entry name" value="ADENINE-SPECIFIC METHYLTRANSFERASE"/>
    <property type="match status" value="1"/>
</dbReference>
<dbReference type="InterPro" id="IPR006935">
    <property type="entry name" value="Helicase/UvrB_N"/>
</dbReference>
<feature type="compositionally biased region" description="Basic and acidic residues" evidence="2">
    <location>
        <begin position="339"/>
        <end position="371"/>
    </location>
</feature>
<feature type="compositionally biased region" description="Basic and acidic residues" evidence="2">
    <location>
        <begin position="300"/>
        <end position="315"/>
    </location>
</feature>
<keyword evidence="4" id="KW-0067">ATP-binding</keyword>
<dbReference type="InterPro" id="IPR052933">
    <property type="entry name" value="DNA_Protect_Modify"/>
</dbReference>
<dbReference type="GO" id="GO:0009007">
    <property type="term" value="F:site-specific DNA-methyltransferase (adenine-specific) activity"/>
    <property type="evidence" value="ECO:0007669"/>
    <property type="project" value="UniProtKB-EC"/>
</dbReference>
<comment type="caution">
    <text evidence="4">The sequence shown here is derived from an EMBL/GenBank/DDBJ whole genome shotgun (WGS) entry which is preliminary data.</text>
</comment>
<dbReference type="Pfam" id="PF00271">
    <property type="entry name" value="Helicase_C"/>
    <property type="match status" value="1"/>
</dbReference>
<sequence length="2905" mass="335679">MRINDFHNILELVKQDILQSEVEYLKLLKVVGNNQRYDFRSQLSIYDKNPEATACAKFDYWREHFNRTVMRGQKGIPILEDYGTYKKVDYIFDIGQTVSRNRDVNEVNLWKFDKENHQDVLKEMIKSEGYEESESTLENIFSLSRLYGDEKINSLMNELRIADEDRISFIKFVRDSISYAVASRFKLNYPMDDELLRENFQRLDSISLMSLGESISDISGKIIDATIQKSKELELQKEVLRGKEAGYNKIKEELEEVEEYVLRRDDQGRNENERVLRNGEYRRDNRDNQGEYAKQLGGRDGLHERIPESDLRSDEAGLSITERGAEPLRDVGRPIQGEETDRTPDGYSETSDRVYENREAETDGSLEDRGRGKSTVLGNDFSLERDDHQGSSGNLKENTEAEIREAEKASFSLPENSYGQIHLTIPLTEKEIDTVLVNGGNHDGGRLPVIAEFSKGKSNDELGEYLKDTFRGGNGFYIDEREVSSWYSDKGIHLAYGTSAREDDTQVLNWNDAAKRINELLNSGEFATNVELLEALDYERDRISESLWYLSHDLSEEGKEQGYFEFYERGGGFPEETKRLSEALKNPEYLKETIREYDRFLEGYKENRNVLRFHYHKVDSLYQKLQELELPRKEYSTNLTELPKVKSFITEDEVLQSLSRGSGVDRGKERITKFFKENHTLQEKANFLKDEYGIGGHSHAVSGAMGSDEWHDAKGLKLQKNDCNDVFLTWTSIAKHIDELFSKNLYLEEKEKENKSEIEEPQYYSKDDPENLMTDEMLERVPELYAQEDVALADKELHAAYIIPFRSNWTWYMTEYDRESGDAFGLVLGIEPEWGYFNLEELKELNAQRLILEDFPKTFRELKDTELKKQMDEQELQSVFNGELSFEEEELEAPEETEEVRRADTVQATLFDYLKEREEVELNKKEEIPLDDLAVKAGDTVYLHHEEYKVREISKNEITGRNDLWLDPVRQGNHQIPIVAFTDNEDLLKHISLKRPNFIVGDEVKYKDKDYTITRFDDMGNNLKTVTVKDNTEYLGGMITGSDVIPYRLEGDLERVFQDQTYKQPEQTTEEVEIKKVEAHNFKITEETLPDKLSPSERLNNNLEAISMLNRIERGERDLDITAQEVLARYVGWGGLADVFDEEKGGQWKEARRFLKENLSQAEYEAARESTLTSFYTPKTVIDGVYKTLSDMGFKQGNILEPSMGVGNFIGNIPDEMNKSKFYGVELDSVSGRIGKLLYPESDIQIKGFEETSFSNNFFDAIIGNVPFGEYKVNDREYNKNNFLIHDYFFAKSIDKVRNGGVIAFITSSGTMDKKDESVRRYIAARAEFLGAIRLPNDTFKGVAGTEVTSDIIFLKKRDSIRERDEDWIHLSEDEKGLIYNKYFVDHPEQVLGSMEEVSGRFGNTLACLPKENADLKELLSKASEEISKDAKYEEIVLLDDEISTIPATDDVKNFSYTIIDDEVYYRENSLFVKKEVTDKNKEKVKDYLELNNALKDVIYKQKEDFSDDEVRKAQEKLNEVYDIFSKKHGYVNNLSNTRALKEDSNFPLVSSIEILDEEENFKAKGDIFSKRTITKAKTIDHVDTSLEALVLSMSEKGYVDFDYMGSLTGKDRSTLIEELRGEIYLNIREEQNFYRPLSFNLEDGDLPFACANGSNSYKYGYVTKDEYLSGNIRDKISIVDSYLSKLRQTERELPHLGYSEDGKEKELISYEMNRLEYQKAELTKVLPKELEASEINVRLGATWIPNKDIEKFIFETLKTPGYAKWDIKVKFSNLTSEWNVEGKSRDRGNDLAEMTYGTSRVNAYKLIEDALNLKETKVFDQIVNPDGSKTSVLNKKETLLAGQKQELLKEEFKNWIFNDQERRNRLVKLYNERFNSIRNREYDGRNLSFEGMNTKIDLRPHQRNAIARSLYGGNTLLAHVVGSGKTFEMVASAMESKRLGMCSKSLFVVPNHLTGQIGREFMQLYPSANIMVADKKDFEPKNRKRFIGRIATGEYDAVVIGHTQFEKIPMSKEYQEKHIQDQIDEIINYVEEYKHDRNQNFTVKQLEKTKKKLETRLEKLNDDFKKDDVITFEELGVDKLFIDEAHNYKNLYLYTKMRNVAGIGQSEAFKSSDMFMKCRYMDEMTGGKGVVFATGTPVSNSMTELYTMQRYLQYESLKKNNLEHFDSWASTFGETQSAFELSPEGTGYRVKTRFSKFYNLPELMSMFKEVADIQTADMLNLPTPEAHYEVIKTLPSEEQKVILKSLSERADDVRNRVVEPDEDNMLKITNDGKKLALDQRLINPLLPDNPDSKVNVCVKNVFAIWDKTKENKSTQLLFSDMSTPKGNGEFNIYDDIREKLVAMGIPKEEIAFIHEANSDKQKDELFAKVRKGEIRILMGSTQKMGAGTNVQNKLIALHDLDVPWRPADLEQRAGRIVRQGNENKEVSIYRYVTENTFDAYLWQTIENKQKFISQIMTSKTPVRVAEDVDESSLNYAEIKALATGDPKIKEKMDLDNEVTKLKMLEANYKSNRYRLEDKVAKNYPEEISRTEKLIEAVKKDISEVEPKAEGEEKFASITIGGEKILDKKLAGEKLLEAISKVKINESKVIGKYRNMDLEVSYNFFTNEHNFSLNGAAKHSGELGTSADGNITRLDNALEKMPEKLKRLEEKLFSTKEQLENAKEELQKPFEKADELKNKVLRLAELNKLLDMGEVEEKRNDNPLVEDVKRAIIDFCNREYEENHSYDEFDALYPDLKHIGIAYTDTQDERHGIQFELDLENYTATQYVNDVVVSHYDYVKENGSVEKALDVIKFEMENGEFNTFVSVDEEELKQAMGLEIDDEGNFYDPLSKDLDNDGIADRYDNDFKDSDYFESTYDVEDNLHTKEEATQKTGDKPSILGQIRAYQEESKTEEKQTAKEQEYVR</sequence>
<dbReference type="Gene3D" id="3.40.50.300">
    <property type="entry name" value="P-loop containing nucleotide triphosphate hydrolases"/>
    <property type="match status" value="2"/>
</dbReference>
<dbReference type="SMART" id="SM00490">
    <property type="entry name" value="HELICc"/>
    <property type="match status" value="1"/>
</dbReference>
<dbReference type="SUPFAM" id="SSF52540">
    <property type="entry name" value="P-loop containing nucleoside triphosphate hydrolases"/>
    <property type="match status" value="2"/>
</dbReference>
<reference evidence="4 5" key="1">
    <citation type="submission" date="2017-12" db="EMBL/GenBank/DDBJ databases">
        <title>Phylogenetic diversity of female urinary microbiome.</title>
        <authorList>
            <person name="Thomas-White K."/>
            <person name="Wolfe A.J."/>
        </authorList>
    </citation>
    <scope>NUCLEOTIDE SEQUENCE [LARGE SCALE GENOMIC DNA]</scope>
    <source>
        <strain evidence="4 5">UMB0119</strain>
    </source>
</reference>
<feature type="coiled-coil region" evidence="1">
    <location>
        <begin position="2631"/>
        <end position="2679"/>
    </location>
</feature>
<dbReference type="Pfam" id="PF07669">
    <property type="entry name" value="Eco57I"/>
    <property type="match status" value="1"/>
</dbReference>
<dbReference type="EMBL" id="PKGS01000002">
    <property type="protein sequence ID" value="PKZ17032.1"/>
    <property type="molecule type" value="Genomic_DNA"/>
</dbReference>
<dbReference type="InterPro" id="IPR014001">
    <property type="entry name" value="Helicase_ATP-bd"/>
</dbReference>
<evidence type="ECO:0000256" key="1">
    <source>
        <dbReference type="SAM" id="Coils"/>
    </source>
</evidence>
<keyword evidence="5" id="KW-1185">Reference proteome</keyword>
<dbReference type="InterPro" id="IPR011639">
    <property type="entry name" value="MethylTrfase_TaqI-like_dom"/>
</dbReference>
<keyword evidence="4" id="KW-0347">Helicase</keyword>
<dbReference type="PRINTS" id="PR00507">
    <property type="entry name" value="N12N6MTFRASE"/>
</dbReference>
<keyword evidence="4" id="KW-0378">Hydrolase</keyword>
<evidence type="ECO:0000313" key="5">
    <source>
        <dbReference type="Proteomes" id="UP000234335"/>
    </source>
</evidence>
<feature type="domain" description="Helicase C-terminal" evidence="3">
    <location>
        <begin position="2301"/>
        <end position="2469"/>
    </location>
</feature>
<dbReference type="PANTHER" id="PTHR41313:SF1">
    <property type="entry name" value="DNA METHYLASE ADENINE-SPECIFIC DOMAIN-CONTAINING PROTEIN"/>
    <property type="match status" value="1"/>
</dbReference>
<feature type="compositionally biased region" description="Basic and acidic residues" evidence="2">
    <location>
        <begin position="2886"/>
        <end position="2905"/>
    </location>
</feature>
<protein>
    <submittedName>
        <fullName evidence="4">Helicase</fullName>
    </submittedName>
</protein>
<evidence type="ECO:0000313" key="4">
    <source>
        <dbReference type="EMBL" id="PKZ17032.1"/>
    </source>
</evidence>